<dbReference type="Pfam" id="PF01418">
    <property type="entry name" value="HTH_6"/>
    <property type="match status" value="1"/>
</dbReference>
<sequence length="300" mass="34044">MLIRERLEKGNFSSSERTIVDFILEQKMKIQDMTTKEIAQATYTSPSTLIRIAHKMHFNGWNELKAAYLKETQYLETHFAHIDANLPFENNDTIMSIASKLATLKKESIDDTLPLVTHDELQKAVGIIRKSEGIRLFAVSNNGLITQEFAHRMGRIGKEVKVCALQGELVYQACLTQAKDCAIIVSYSGETPILGRVASALKANHIPLIAITNIGDNTVSRQADVVLRICTWERLYSKIATFSTDISIEYILDLLYACVFALHYDRHLKTKIDVSRMIERGRFSTLEMVRENPFEDENAE</sequence>
<dbReference type="CDD" id="cd05013">
    <property type="entry name" value="SIS_RpiR"/>
    <property type="match status" value="1"/>
</dbReference>
<feature type="domain" description="SIS" evidence="5">
    <location>
        <begin position="124"/>
        <end position="257"/>
    </location>
</feature>
<dbReference type="SUPFAM" id="SSF53697">
    <property type="entry name" value="SIS domain"/>
    <property type="match status" value="1"/>
</dbReference>
<dbReference type="PANTHER" id="PTHR30514">
    <property type="entry name" value="GLUCOKINASE"/>
    <property type="match status" value="1"/>
</dbReference>
<feature type="domain" description="HTH rpiR-type" evidence="4">
    <location>
        <begin position="1"/>
        <end position="75"/>
    </location>
</feature>
<dbReference type="EMBL" id="DVMJ01000055">
    <property type="protein sequence ID" value="HIU13713.1"/>
    <property type="molecule type" value="Genomic_DNA"/>
</dbReference>
<gene>
    <name evidence="6" type="ORF">IAD15_06545</name>
</gene>
<evidence type="ECO:0000313" key="6">
    <source>
        <dbReference type="EMBL" id="HIU13713.1"/>
    </source>
</evidence>
<name>A0A9D1HNL5_9FIRM</name>
<dbReference type="Pfam" id="PF01380">
    <property type="entry name" value="SIS"/>
    <property type="match status" value="1"/>
</dbReference>
<keyword evidence="1" id="KW-0805">Transcription regulation</keyword>
<dbReference type="InterPro" id="IPR035472">
    <property type="entry name" value="RpiR-like_SIS"/>
</dbReference>
<comment type="caution">
    <text evidence="6">The sequence shown here is derived from an EMBL/GenBank/DDBJ whole genome shotgun (WGS) entry which is preliminary data.</text>
</comment>
<dbReference type="PROSITE" id="PS51071">
    <property type="entry name" value="HTH_RPIR"/>
    <property type="match status" value="1"/>
</dbReference>
<dbReference type="SUPFAM" id="SSF46689">
    <property type="entry name" value="Homeodomain-like"/>
    <property type="match status" value="1"/>
</dbReference>
<dbReference type="InterPro" id="IPR001347">
    <property type="entry name" value="SIS_dom"/>
</dbReference>
<reference evidence="6" key="1">
    <citation type="submission" date="2020-10" db="EMBL/GenBank/DDBJ databases">
        <authorList>
            <person name="Gilroy R."/>
        </authorList>
    </citation>
    <scope>NUCLEOTIDE SEQUENCE</scope>
    <source>
        <strain evidence="6">CHK195-11698</strain>
    </source>
</reference>
<keyword evidence="3" id="KW-0804">Transcription</keyword>
<proteinExistence type="predicted"/>
<evidence type="ECO:0000256" key="2">
    <source>
        <dbReference type="ARBA" id="ARBA00023125"/>
    </source>
</evidence>
<evidence type="ECO:0000259" key="5">
    <source>
        <dbReference type="PROSITE" id="PS51464"/>
    </source>
</evidence>
<dbReference type="Proteomes" id="UP000824175">
    <property type="component" value="Unassembled WGS sequence"/>
</dbReference>
<protein>
    <submittedName>
        <fullName evidence="6">MurR/RpiR family transcriptional regulator</fullName>
    </submittedName>
</protein>
<evidence type="ECO:0000259" key="4">
    <source>
        <dbReference type="PROSITE" id="PS51071"/>
    </source>
</evidence>
<reference evidence="6" key="2">
    <citation type="journal article" date="2021" name="PeerJ">
        <title>Extensive microbial diversity within the chicken gut microbiome revealed by metagenomics and culture.</title>
        <authorList>
            <person name="Gilroy R."/>
            <person name="Ravi A."/>
            <person name="Getino M."/>
            <person name="Pursley I."/>
            <person name="Horton D.L."/>
            <person name="Alikhan N.F."/>
            <person name="Baker D."/>
            <person name="Gharbi K."/>
            <person name="Hall N."/>
            <person name="Watson M."/>
            <person name="Adriaenssens E.M."/>
            <person name="Foster-Nyarko E."/>
            <person name="Jarju S."/>
            <person name="Secka A."/>
            <person name="Antonio M."/>
            <person name="Oren A."/>
            <person name="Chaudhuri R.R."/>
            <person name="La Ragione R."/>
            <person name="Hildebrand F."/>
            <person name="Pallen M.J."/>
        </authorList>
    </citation>
    <scope>NUCLEOTIDE SEQUENCE</scope>
    <source>
        <strain evidence="6">CHK195-11698</strain>
    </source>
</reference>
<dbReference type="GO" id="GO:1901135">
    <property type="term" value="P:carbohydrate derivative metabolic process"/>
    <property type="evidence" value="ECO:0007669"/>
    <property type="project" value="InterPro"/>
</dbReference>
<dbReference type="GO" id="GO:0097367">
    <property type="term" value="F:carbohydrate derivative binding"/>
    <property type="evidence" value="ECO:0007669"/>
    <property type="project" value="InterPro"/>
</dbReference>
<dbReference type="InterPro" id="IPR000281">
    <property type="entry name" value="HTH_RpiR"/>
</dbReference>
<dbReference type="GO" id="GO:0003700">
    <property type="term" value="F:DNA-binding transcription factor activity"/>
    <property type="evidence" value="ECO:0007669"/>
    <property type="project" value="InterPro"/>
</dbReference>
<evidence type="ECO:0000313" key="7">
    <source>
        <dbReference type="Proteomes" id="UP000824175"/>
    </source>
</evidence>
<dbReference type="GO" id="GO:0003677">
    <property type="term" value="F:DNA binding"/>
    <property type="evidence" value="ECO:0007669"/>
    <property type="project" value="UniProtKB-KW"/>
</dbReference>
<organism evidence="6 7">
    <name type="scientific">Candidatus Fimiplasma intestinipullorum</name>
    <dbReference type="NCBI Taxonomy" id="2840825"/>
    <lineage>
        <taxon>Bacteria</taxon>
        <taxon>Bacillati</taxon>
        <taxon>Bacillota</taxon>
        <taxon>Clostridia</taxon>
        <taxon>Eubacteriales</taxon>
        <taxon>Candidatus Fimiplasma</taxon>
    </lineage>
</organism>
<dbReference type="InterPro" id="IPR046348">
    <property type="entry name" value="SIS_dom_sf"/>
</dbReference>
<dbReference type="AlphaFoldDB" id="A0A9D1HNL5"/>
<dbReference type="InterPro" id="IPR036388">
    <property type="entry name" value="WH-like_DNA-bd_sf"/>
</dbReference>
<evidence type="ECO:0000256" key="3">
    <source>
        <dbReference type="ARBA" id="ARBA00023163"/>
    </source>
</evidence>
<dbReference type="PANTHER" id="PTHR30514:SF10">
    <property type="entry name" value="MURR_RPIR FAMILY TRANSCRIPTIONAL REGULATOR"/>
    <property type="match status" value="1"/>
</dbReference>
<dbReference type="Gene3D" id="3.40.50.10490">
    <property type="entry name" value="Glucose-6-phosphate isomerase like protein, domain 1"/>
    <property type="match status" value="1"/>
</dbReference>
<keyword evidence="2" id="KW-0238">DNA-binding</keyword>
<dbReference type="Gene3D" id="1.10.10.10">
    <property type="entry name" value="Winged helix-like DNA-binding domain superfamily/Winged helix DNA-binding domain"/>
    <property type="match status" value="1"/>
</dbReference>
<dbReference type="InterPro" id="IPR047640">
    <property type="entry name" value="RpiR-like"/>
</dbReference>
<accession>A0A9D1HNL5</accession>
<dbReference type="PROSITE" id="PS51464">
    <property type="entry name" value="SIS"/>
    <property type="match status" value="1"/>
</dbReference>
<dbReference type="InterPro" id="IPR009057">
    <property type="entry name" value="Homeodomain-like_sf"/>
</dbReference>
<evidence type="ECO:0000256" key="1">
    <source>
        <dbReference type="ARBA" id="ARBA00023015"/>
    </source>
</evidence>